<keyword evidence="5" id="KW-0970">Cilium biogenesis/degradation</keyword>
<dbReference type="AlphaFoldDB" id="A0A7S2S6X2"/>
<evidence type="ECO:0000259" key="8">
    <source>
        <dbReference type="Pfam" id="PF09398"/>
    </source>
</evidence>
<evidence type="ECO:0000256" key="6">
    <source>
        <dbReference type="ARBA" id="ARBA00023212"/>
    </source>
</evidence>
<dbReference type="Pfam" id="PF09398">
    <property type="entry name" value="FOP_dimer"/>
    <property type="match status" value="1"/>
</dbReference>
<accession>A0A7S2S6X2</accession>
<dbReference type="PANTHER" id="PTHR15431:SF4">
    <property type="entry name" value="PROTEIN TONNEAU 1B"/>
    <property type="match status" value="1"/>
</dbReference>
<organism evidence="9">
    <name type="scientific">Mucochytrium quahogii</name>
    <dbReference type="NCBI Taxonomy" id="96639"/>
    <lineage>
        <taxon>Eukaryota</taxon>
        <taxon>Sar</taxon>
        <taxon>Stramenopiles</taxon>
        <taxon>Bigyra</taxon>
        <taxon>Labyrinthulomycetes</taxon>
        <taxon>Thraustochytrida</taxon>
        <taxon>Thraustochytriidae</taxon>
        <taxon>Mucochytrium</taxon>
    </lineage>
</organism>
<dbReference type="GO" id="GO:0030030">
    <property type="term" value="P:cell projection organization"/>
    <property type="evidence" value="ECO:0007669"/>
    <property type="project" value="UniProtKB-KW"/>
</dbReference>
<evidence type="ECO:0000256" key="4">
    <source>
        <dbReference type="ARBA" id="ARBA00022490"/>
    </source>
</evidence>
<proteinExistence type="inferred from homology"/>
<reference evidence="9" key="1">
    <citation type="submission" date="2021-01" db="EMBL/GenBank/DDBJ databases">
        <authorList>
            <person name="Corre E."/>
            <person name="Pelletier E."/>
            <person name="Niang G."/>
            <person name="Scheremetjew M."/>
            <person name="Finn R."/>
            <person name="Kale V."/>
            <person name="Holt S."/>
            <person name="Cochrane G."/>
            <person name="Meng A."/>
            <person name="Brown T."/>
            <person name="Cohen L."/>
        </authorList>
    </citation>
    <scope>NUCLEOTIDE SEQUENCE</scope>
    <source>
        <strain evidence="9">NY070348D</strain>
    </source>
</reference>
<keyword evidence="6" id="KW-0206">Cytoskeleton</keyword>
<dbReference type="InterPro" id="IPR006594">
    <property type="entry name" value="LisH"/>
</dbReference>
<evidence type="ECO:0000256" key="2">
    <source>
        <dbReference type="ARBA" id="ARBA00004300"/>
    </source>
</evidence>
<feature type="domain" description="FGFR1 oncogene partner (FOP) N-terminal dimerisation" evidence="8">
    <location>
        <begin position="49"/>
        <end position="119"/>
    </location>
</feature>
<dbReference type="PANTHER" id="PTHR15431">
    <property type="entry name" value="FGFR1 ONCOGENE PARTNER/LISH DOMAIN-CONTAINING PROTEIN"/>
    <property type="match status" value="1"/>
</dbReference>
<gene>
    <name evidence="9" type="ORF">QSP1433_LOCUS10771</name>
</gene>
<sequence length="127" mass="14123">MAASLEELNDAVADAFQANGVQDKVKAKLRAEVFKLLEGNETVVAPAPTNENLIINELIREYLRFNQYSHTLSVFVPESGQPKQPAIPRTILADDLNIREPIDLDNDRPVPLLYSVVQKLLDSTGRP</sequence>
<protein>
    <recommendedName>
        <fullName evidence="8">FGFR1 oncogene partner (FOP) N-terminal dimerisation domain-containing protein</fullName>
    </recommendedName>
</protein>
<dbReference type="GO" id="GO:0034453">
    <property type="term" value="P:microtubule anchoring"/>
    <property type="evidence" value="ECO:0007669"/>
    <property type="project" value="InterPro"/>
</dbReference>
<evidence type="ECO:0000256" key="7">
    <source>
        <dbReference type="ARBA" id="ARBA00023273"/>
    </source>
</evidence>
<evidence type="ECO:0000256" key="5">
    <source>
        <dbReference type="ARBA" id="ARBA00022794"/>
    </source>
</evidence>
<comment type="similarity">
    <text evidence="3">Belongs to the CEP43 family.</text>
</comment>
<keyword evidence="4" id="KW-0963">Cytoplasm</keyword>
<keyword evidence="7" id="KW-0966">Cell projection</keyword>
<comment type="subcellular location">
    <subcellularLocation>
        <location evidence="1">Cytoplasm</location>
        <location evidence="1">Cytoskeleton</location>
        <location evidence="1">Cilium basal body</location>
    </subcellularLocation>
    <subcellularLocation>
        <location evidence="2">Cytoplasm</location>
        <location evidence="2">Cytoskeleton</location>
        <location evidence="2">Microtubule organizing center</location>
        <location evidence="2">Centrosome</location>
    </subcellularLocation>
</comment>
<dbReference type="GO" id="GO:0005813">
    <property type="term" value="C:centrosome"/>
    <property type="evidence" value="ECO:0007669"/>
    <property type="project" value="UniProtKB-SubCell"/>
</dbReference>
<evidence type="ECO:0000256" key="1">
    <source>
        <dbReference type="ARBA" id="ARBA00004120"/>
    </source>
</evidence>
<dbReference type="EMBL" id="HBHK01017127">
    <property type="protein sequence ID" value="CAD9690842.1"/>
    <property type="molecule type" value="Transcribed_RNA"/>
</dbReference>
<dbReference type="PROSITE" id="PS50896">
    <property type="entry name" value="LISH"/>
    <property type="match status" value="1"/>
</dbReference>
<dbReference type="SMART" id="SM00667">
    <property type="entry name" value="LisH"/>
    <property type="match status" value="1"/>
</dbReference>
<evidence type="ECO:0000256" key="3">
    <source>
        <dbReference type="ARBA" id="ARBA00005385"/>
    </source>
</evidence>
<dbReference type="Gene3D" id="1.20.960.40">
    <property type="match status" value="1"/>
</dbReference>
<evidence type="ECO:0000313" key="9">
    <source>
        <dbReference type="EMBL" id="CAD9690842.1"/>
    </source>
</evidence>
<name>A0A7S2S6X2_9STRA</name>
<dbReference type="InterPro" id="IPR018993">
    <property type="entry name" value="FOP_dimerisation-dom_N"/>
</dbReference>